<dbReference type="PROSITE" id="PS00379">
    <property type="entry name" value="CDP_ALCOHOL_P_TRANSF"/>
    <property type="match status" value="1"/>
</dbReference>
<dbReference type="InterPro" id="IPR050324">
    <property type="entry name" value="CDP-alcohol_PTase-I"/>
</dbReference>
<evidence type="ECO:0000256" key="4">
    <source>
        <dbReference type="ARBA" id="ARBA00013174"/>
    </source>
</evidence>
<dbReference type="EMBL" id="JAME01000004">
    <property type="protein sequence ID" value="ETX30297.1"/>
    <property type="molecule type" value="Genomic_DNA"/>
</dbReference>
<feature type="transmembrane region" description="Helical" evidence="16">
    <location>
        <begin position="215"/>
        <end position="248"/>
    </location>
</feature>
<dbReference type="AlphaFoldDB" id="X7FBL3"/>
<dbReference type="GO" id="GO:0003882">
    <property type="term" value="F:CDP-diacylglycerol-serine O-phosphatidyltransferase activity"/>
    <property type="evidence" value="ECO:0007669"/>
    <property type="project" value="UniProtKB-EC"/>
</dbReference>
<keyword evidence="8 16" id="KW-0812">Transmembrane</keyword>
<dbReference type="EC" id="2.7.8.8" evidence="4"/>
<feature type="transmembrane region" description="Helical" evidence="16">
    <location>
        <begin position="114"/>
        <end position="132"/>
    </location>
</feature>
<evidence type="ECO:0000256" key="11">
    <source>
        <dbReference type="ARBA" id="ARBA00023136"/>
    </source>
</evidence>
<name>X7FBL3_9RHOB</name>
<evidence type="ECO:0000256" key="8">
    <source>
        <dbReference type="ARBA" id="ARBA00022692"/>
    </source>
</evidence>
<dbReference type="RefSeq" id="WP_084615234.1">
    <property type="nucleotide sequence ID" value="NZ_JAME01000004.1"/>
</dbReference>
<dbReference type="Gene3D" id="1.20.120.1760">
    <property type="match status" value="1"/>
</dbReference>
<dbReference type="InterPro" id="IPR000462">
    <property type="entry name" value="CDP-OH_P_trans"/>
</dbReference>
<dbReference type="Pfam" id="PF01066">
    <property type="entry name" value="CDP-OH_P_transf"/>
    <property type="match status" value="1"/>
</dbReference>
<gene>
    <name evidence="17" type="ORF">RISW2_15795</name>
</gene>
<evidence type="ECO:0000256" key="7">
    <source>
        <dbReference type="ARBA" id="ARBA00022679"/>
    </source>
</evidence>
<keyword evidence="13" id="KW-1208">Phospholipid metabolism</keyword>
<evidence type="ECO:0000256" key="16">
    <source>
        <dbReference type="SAM" id="Phobius"/>
    </source>
</evidence>
<dbReference type="OrthoDB" id="9777147at2"/>
<feature type="transmembrane region" description="Helical" evidence="16">
    <location>
        <begin position="153"/>
        <end position="171"/>
    </location>
</feature>
<keyword evidence="7 15" id="KW-0808">Transferase</keyword>
<keyword evidence="11 16" id="KW-0472">Membrane</keyword>
<dbReference type="InterPro" id="IPR048254">
    <property type="entry name" value="CDP_ALCOHOL_P_TRANSF_CS"/>
</dbReference>
<evidence type="ECO:0000256" key="5">
    <source>
        <dbReference type="ARBA" id="ARBA00017171"/>
    </source>
</evidence>
<keyword evidence="6" id="KW-0444">Lipid biosynthesis</keyword>
<evidence type="ECO:0000256" key="1">
    <source>
        <dbReference type="ARBA" id="ARBA00000287"/>
    </source>
</evidence>
<protein>
    <recommendedName>
        <fullName evidence="5">CDP-diacylglycerol--serine O-phosphatidyltransferase</fullName>
        <ecNumber evidence="4">2.7.8.8</ecNumber>
    </recommendedName>
    <alternativeName>
        <fullName evidence="14">Phosphatidylserine synthase</fullName>
    </alternativeName>
</protein>
<keyword evidence="18" id="KW-1185">Reference proteome</keyword>
<evidence type="ECO:0000256" key="15">
    <source>
        <dbReference type="RuleBase" id="RU003750"/>
    </source>
</evidence>
<dbReference type="GO" id="GO:0008654">
    <property type="term" value="P:phospholipid biosynthetic process"/>
    <property type="evidence" value="ECO:0007669"/>
    <property type="project" value="UniProtKB-KW"/>
</dbReference>
<dbReference type="InterPro" id="IPR043130">
    <property type="entry name" value="CDP-OH_PTrfase_TM_dom"/>
</dbReference>
<evidence type="ECO:0000313" key="17">
    <source>
        <dbReference type="EMBL" id="ETX30297.1"/>
    </source>
</evidence>
<comment type="similarity">
    <text evidence="3 15">Belongs to the CDP-alcohol phosphatidyltransferase class-I family.</text>
</comment>
<evidence type="ECO:0000256" key="13">
    <source>
        <dbReference type="ARBA" id="ARBA00023264"/>
    </source>
</evidence>
<evidence type="ECO:0000256" key="3">
    <source>
        <dbReference type="ARBA" id="ARBA00010441"/>
    </source>
</evidence>
<evidence type="ECO:0000256" key="12">
    <source>
        <dbReference type="ARBA" id="ARBA00023209"/>
    </source>
</evidence>
<dbReference type="PATRIC" id="fig|1449351.3.peg.718"/>
<feature type="transmembrane region" description="Helical" evidence="16">
    <location>
        <begin position="177"/>
        <end position="195"/>
    </location>
</feature>
<dbReference type="PANTHER" id="PTHR14269">
    <property type="entry name" value="CDP-DIACYLGLYCEROL--GLYCEROL-3-PHOSPHATE 3-PHOSPHATIDYLTRANSFERASE-RELATED"/>
    <property type="match status" value="1"/>
</dbReference>
<dbReference type="InterPro" id="IPR004533">
    <property type="entry name" value="CDP-diaglyc--ser_O-PTrfase"/>
</dbReference>
<comment type="caution">
    <text evidence="17">The sequence shown here is derived from an EMBL/GenBank/DDBJ whole genome shotgun (WGS) entry which is preliminary data.</text>
</comment>
<evidence type="ECO:0000256" key="10">
    <source>
        <dbReference type="ARBA" id="ARBA00023098"/>
    </source>
</evidence>
<reference evidence="17 18" key="1">
    <citation type="submission" date="2014-01" db="EMBL/GenBank/DDBJ databases">
        <title>Roseivivax isoporae LMG 25204 Genome Sequencing.</title>
        <authorList>
            <person name="Lai Q."/>
            <person name="Li G."/>
            <person name="Shao Z."/>
        </authorList>
    </citation>
    <scope>NUCLEOTIDE SEQUENCE [LARGE SCALE GENOMIC DNA]</scope>
    <source>
        <strain evidence="17 18">LMG 25204</strain>
    </source>
</reference>
<keyword evidence="9 16" id="KW-1133">Transmembrane helix</keyword>
<dbReference type="Proteomes" id="UP000023430">
    <property type="component" value="Unassembled WGS sequence"/>
</dbReference>
<dbReference type="NCBIfam" id="TIGR00473">
    <property type="entry name" value="pssA"/>
    <property type="match status" value="1"/>
</dbReference>
<dbReference type="GO" id="GO:0016020">
    <property type="term" value="C:membrane"/>
    <property type="evidence" value="ECO:0007669"/>
    <property type="project" value="InterPro"/>
</dbReference>
<comment type="catalytic activity">
    <reaction evidence="1">
        <text>a CDP-1,2-diacyl-sn-glycerol + L-serine = a 1,2-diacyl-sn-glycero-3-phospho-L-serine + CMP + H(+)</text>
        <dbReference type="Rhea" id="RHEA:16913"/>
        <dbReference type="ChEBI" id="CHEBI:15378"/>
        <dbReference type="ChEBI" id="CHEBI:33384"/>
        <dbReference type="ChEBI" id="CHEBI:57262"/>
        <dbReference type="ChEBI" id="CHEBI:58332"/>
        <dbReference type="ChEBI" id="CHEBI:60377"/>
        <dbReference type="EC" id="2.7.8.8"/>
    </reaction>
</comment>
<evidence type="ECO:0000256" key="2">
    <source>
        <dbReference type="ARBA" id="ARBA00004127"/>
    </source>
</evidence>
<keyword evidence="12" id="KW-0594">Phospholipid biosynthesis</keyword>
<dbReference type="PANTHER" id="PTHR14269:SF61">
    <property type="entry name" value="CDP-DIACYLGLYCEROL--SERINE O-PHOSPHATIDYLTRANSFERASE"/>
    <property type="match status" value="1"/>
</dbReference>
<sequence>MLDEAPRDPEGKPRRGNGAARELPLVKLLPNLVTLSAVCAGMTAIRFAWQGEFDWAVRLILLAGLLDGLDGRLARLLRSRSLIGAELDSLADFLNFAVAPALILYFWSLQEIGGAGWIAVLCYALCGLMRLARFNVDSRTTETAGPATHFTGVPSPAGGFLALLPIILSLAFDAGPFLPAGAVAAWVVFVGFLMISRLPTPSFKNVTISRGRARYVLLGTVLLAALLLIYTWATLVVLAGFYGAALLLSVRDYLRKPRGG</sequence>
<evidence type="ECO:0000256" key="9">
    <source>
        <dbReference type="ARBA" id="ARBA00022989"/>
    </source>
</evidence>
<comment type="subcellular location">
    <subcellularLocation>
        <location evidence="2">Endomembrane system</location>
        <topology evidence="2">Multi-pass membrane protein</topology>
    </subcellularLocation>
</comment>
<dbReference type="GO" id="GO:0012505">
    <property type="term" value="C:endomembrane system"/>
    <property type="evidence" value="ECO:0007669"/>
    <property type="project" value="UniProtKB-SubCell"/>
</dbReference>
<evidence type="ECO:0000313" key="18">
    <source>
        <dbReference type="Proteomes" id="UP000023430"/>
    </source>
</evidence>
<dbReference type="STRING" id="1449351.RISW2_15795"/>
<keyword evidence="10" id="KW-0443">Lipid metabolism</keyword>
<dbReference type="eggNOG" id="COG1183">
    <property type="taxonomic scope" value="Bacteria"/>
</dbReference>
<evidence type="ECO:0000256" key="6">
    <source>
        <dbReference type="ARBA" id="ARBA00022516"/>
    </source>
</evidence>
<proteinExistence type="inferred from homology"/>
<accession>X7FBL3</accession>
<evidence type="ECO:0000256" key="14">
    <source>
        <dbReference type="ARBA" id="ARBA00032361"/>
    </source>
</evidence>
<organism evidence="17 18">
    <name type="scientific">Roseivivax isoporae LMG 25204</name>
    <dbReference type="NCBI Taxonomy" id="1449351"/>
    <lineage>
        <taxon>Bacteria</taxon>
        <taxon>Pseudomonadati</taxon>
        <taxon>Pseudomonadota</taxon>
        <taxon>Alphaproteobacteria</taxon>
        <taxon>Rhodobacterales</taxon>
        <taxon>Roseobacteraceae</taxon>
        <taxon>Roseivivax</taxon>
    </lineage>
</organism>